<sequence length="150" mass="16446">MKKSKVTSGCAGSIMNVSVTFTFDNMSSEMAQRVIAGLDFGKERRITSPFDKDKDDEIRVWMNKVSIGSSHCAVTVQVHYERSGHLPVDEQVYGLCEKDAEDFVFNPLKQAFKGHDVPRNRIETPPAPAPATAPAPAPAPATGTAARRRR</sequence>
<gene>
    <name evidence="2" type="ORF">A2663_02130</name>
</gene>
<protein>
    <submittedName>
        <fullName evidence="2">Uncharacterized protein</fullName>
    </submittedName>
</protein>
<evidence type="ECO:0000256" key="1">
    <source>
        <dbReference type="SAM" id="MobiDB-lite"/>
    </source>
</evidence>
<comment type="caution">
    <text evidence="2">The sequence shown here is derived from an EMBL/GenBank/DDBJ whole genome shotgun (WGS) entry which is preliminary data.</text>
</comment>
<accession>A0A1G1Y542</accession>
<proteinExistence type="predicted"/>
<feature type="compositionally biased region" description="Pro residues" evidence="1">
    <location>
        <begin position="125"/>
        <end position="139"/>
    </location>
</feature>
<feature type="region of interest" description="Disordered" evidence="1">
    <location>
        <begin position="115"/>
        <end position="150"/>
    </location>
</feature>
<feature type="compositionally biased region" description="Low complexity" evidence="1">
    <location>
        <begin position="140"/>
        <end position="150"/>
    </location>
</feature>
<dbReference type="AlphaFoldDB" id="A0A1G1Y542"/>
<dbReference type="EMBL" id="MHIF01000034">
    <property type="protein sequence ID" value="OGY47459.1"/>
    <property type="molecule type" value="Genomic_DNA"/>
</dbReference>
<dbReference type="Proteomes" id="UP000178432">
    <property type="component" value="Unassembled WGS sequence"/>
</dbReference>
<reference evidence="2 3" key="1">
    <citation type="journal article" date="2016" name="Nat. Commun.">
        <title>Thousands of microbial genomes shed light on interconnected biogeochemical processes in an aquifer system.</title>
        <authorList>
            <person name="Anantharaman K."/>
            <person name="Brown C.T."/>
            <person name="Hug L.A."/>
            <person name="Sharon I."/>
            <person name="Castelle C.J."/>
            <person name="Probst A.J."/>
            <person name="Thomas B.C."/>
            <person name="Singh A."/>
            <person name="Wilkins M.J."/>
            <person name="Karaoz U."/>
            <person name="Brodie E.L."/>
            <person name="Williams K.H."/>
            <person name="Hubbard S.S."/>
            <person name="Banfield J.F."/>
        </authorList>
    </citation>
    <scope>NUCLEOTIDE SEQUENCE [LARGE SCALE GENOMIC DNA]</scope>
</reference>
<name>A0A1G1Y542_9BACT</name>
<evidence type="ECO:0000313" key="3">
    <source>
        <dbReference type="Proteomes" id="UP000178432"/>
    </source>
</evidence>
<evidence type="ECO:0000313" key="2">
    <source>
        <dbReference type="EMBL" id="OGY47459.1"/>
    </source>
</evidence>
<organism evidence="2 3">
    <name type="scientific">Candidatus Buchananbacteria bacterium RIFCSPHIGHO2_01_FULL_46_12</name>
    <dbReference type="NCBI Taxonomy" id="1797536"/>
    <lineage>
        <taxon>Bacteria</taxon>
        <taxon>Candidatus Buchananiibacteriota</taxon>
    </lineage>
</organism>